<dbReference type="RefSeq" id="WP_023392419.1">
    <property type="nucleotide sequence ID" value="NZ_KI535341.1"/>
</dbReference>
<name>W1Q4P3_ABIDE</name>
<dbReference type="eggNOG" id="ENOG5032C4E">
    <property type="taxonomic scope" value="Bacteria"/>
</dbReference>
<dbReference type="HOGENOM" id="CLU_075556_0_0_9"/>
<evidence type="ECO:0000313" key="2">
    <source>
        <dbReference type="Proteomes" id="UP000019050"/>
    </source>
</evidence>
<gene>
    <name evidence="1" type="ORF">GCWU000182_001802</name>
</gene>
<evidence type="ECO:0000313" key="1">
    <source>
        <dbReference type="EMBL" id="ESK64869.1"/>
    </source>
</evidence>
<keyword evidence="2" id="KW-1185">Reference proteome</keyword>
<proteinExistence type="predicted"/>
<dbReference type="EMBL" id="ACIN03000016">
    <property type="protein sequence ID" value="ESK64869.1"/>
    <property type="molecule type" value="Genomic_DNA"/>
</dbReference>
<reference evidence="1" key="1">
    <citation type="submission" date="2013-06" db="EMBL/GenBank/DDBJ databases">
        <authorList>
            <person name="Weinstock G."/>
            <person name="Sodergren E."/>
            <person name="Clifton S."/>
            <person name="Fulton L."/>
            <person name="Fulton B."/>
            <person name="Courtney L."/>
            <person name="Fronick C."/>
            <person name="Harrison M."/>
            <person name="Strong C."/>
            <person name="Farmer C."/>
            <person name="Delahaunty K."/>
            <person name="Markovic C."/>
            <person name="Hall O."/>
            <person name="Minx P."/>
            <person name="Tomlinson C."/>
            <person name="Mitreva M."/>
            <person name="Nelson J."/>
            <person name="Hou S."/>
            <person name="Wollam A."/>
            <person name="Pepin K.H."/>
            <person name="Johnson M."/>
            <person name="Bhonagiri V."/>
            <person name="Nash W.E."/>
            <person name="Warren W."/>
            <person name="Chinwalla A."/>
            <person name="Mardis E.R."/>
            <person name="Wilson R.K."/>
        </authorList>
    </citation>
    <scope>NUCLEOTIDE SEQUENCE [LARGE SCALE GENOMIC DNA]</scope>
    <source>
        <strain evidence="1">ATCC 49176</strain>
    </source>
</reference>
<dbReference type="OrthoDB" id="2963177at2"/>
<dbReference type="STRING" id="592010.GCWU000182_001802"/>
<dbReference type="AlphaFoldDB" id="W1Q4P3"/>
<sequence>MANIINLYKKIGTKDYKKIGLDVKGPFLSYDYEGKEIAIDTTNYGEIVISDIDSSWAPDSNNLKVKLEVKIDKPSDLFGPFGITNFMNTIGFGVHVFSNEAKFQYSENVGSIKLDSDQKKWTLIKEFPQGSLRGKVHFHLFMYLEKAVKKSPDQAELAGMILTENNLAEFVISVDGEGSSFPIGEYEEIGGPLWRLETYFTEPDTDIFNYDNVRVLFNTKHPVFLKVKEEKQKVSQCLMQEVMVEAMAMIINKVLFSGDIDYEHLDEAAPGSVLAAVQYWLDTFSVDRSDVISVLNSLRASISQMNLTGGNKDD</sequence>
<organism evidence="1 2">
    <name type="scientific">Abiotrophia defectiva ATCC 49176</name>
    <dbReference type="NCBI Taxonomy" id="592010"/>
    <lineage>
        <taxon>Bacteria</taxon>
        <taxon>Bacillati</taxon>
        <taxon>Bacillota</taxon>
        <taxon>Bacilli</taxon>
        <taxon>Lactobacillales</taxon>
        <taxon>Aerococcaceae</taxon>
        <taxon>Abiotrophia</taxon>
    </lineage>
</organism>
<comment type="caution">
    <text evidence="1">The sequence shown here is derived from an EMBL/GenBank/DDBJ whole genome shotgun (WGS) entry which is preliminary data.</text>
</comment>
<dbReference type="Proteomes" id="UP000019050">
    <property type="component" value="Unassembled WGS sequence"/>
</dbReference>
<protein>
    <submittedName>
        <fullName evidence="1">Uncharacterized protein</fullName>
    </submittedName>
</protein>
<dbReference type="GeneID" id="84817375"/>
<accession>W1Q4P3</accession>